<reference evidence="2" key="1">
    <citation type="submission" date="2023-05" db="EMBL/GenBank/DDBJ databases">
        <authorList>
            <person name="Stuckert A."/>
        </authorList>
    </citation>
    <scope>NUCLEOTIDE SEQUENCE</scope>
</reference>
<name>A0ABN9FTT7_9NEOB</name>
<gene>
    <name evidence="2" type="ORF">SPARVUS_LOCUS12684727</name>
</gene>
<evidence type="ECO:0000313" key="2">
    <source>
        <dbReference type="EMBL" id="CAI9599933.1"/>
    </source>
</evidence>
<organism evidence="2 3">
    <name type="scientific">Staurois parvus</name>
    <dbReference type="NCBI Taxonomy" id="386267"/>
    <lineage>
        <taxon>Eukaryota</taxon>
        <taxon>Metazoa</taxon>
        <taxon>Chordata</taxon>
        <taxon>Craniata</taxon>
        <taxon>Vertebrata</taxon>
        <taxon>Euteleostomi</taxon>
        <taxon>Amphibia</taxon>
        <taxon>Batrachia</taxon>
        <taxon>Anura</taxon>
        <taxon>Neobatrachia</taxon>
        <taxon>Ranoidea</taxon>
        <taxon>Ranidae</taxon>
        <taxon>Staurois</taxon>
    </lineage>
</organism>
<accession>A0ABN9FTT7</accession>
<comment type="caution">
    <text evidence="2">The sequence shown here is derived from an EMBL/GenBank/DDBJ whole genome shotgun (WGS) entry which is preliminary data.</text>
</comment>
<protein>
    <submittedName>
        <fullName evidence="2">Uncharacterized protein</fullName>
    </submittedName>
</protein>
<evidence type="ECO:0000256" key="1">
    <source>
        <dbReference type="SAM" id="MobiDB-lite"/>
    </source>
</evidence>
<evidence type="ECO:0000313" key="3">
    <source>
        <dbReference type="Proteomes" id="UP001162483"/>
    </source>
</evidence>
<feature type="compositionally biased region" description="Polar residues" evidence="1">
    <location>
        <begin position="44"/>
        <end position="61"/>
    </location>
</feature>
<dbReference type="Proteomes" id="UP001162483">
    <property type="component" value="Unassembled WGS sequence"/>
</dbReference>
<keyword evidence="3" id="KW-1185">Reference proteome</keyword>
<feature type="region of interest" description="Disordered" evidence="1">
    <location>
        <begin position="34"/>
        <end position="61"/>
    </location>
</feature>
<proteinExistence type="predicted"/>
<dbReference type="EMBL" id="CATNWA010017373">
    <property type="protein sequence ID" value="CAI9599933.1"/>
    <property type="molecule type" value="Genomic_DNA"/>
</dbReference>
<sequence>MRPPGNRGSLGPCVLTHTKTTPKKAYERYQGHLMEPHTDLGPSGSAQMCPNGQSAPDSDTTPVLTTLSSFFFLQQNGEAIFRRRH</sequence>